<organism evidence="1 2">
    <name type="scientific">Helianthus annuus</name>
    <name type="common">Common sunflower</name>
    <dbReference type="NCBI Taxonomy" id="4232"/>
    <lineage>
        <taxon>Eukaryota</taxon>
        <taxon>Viridiplantae</taxon>
        <taxon>Streptophyta</taxon>
        <taxon>Embryophyta</taxon>
        <taxon>Tracheophyta</taxon>
        <taxon>Spermatophyta</taxon>
        <taxon>Magnoliopsida</taxon>
        <taxon>eudicotyledons</taxon>
        <taxon>Gunneridae</taxon>
        <taxon>Pentapetalae</taxon>
        <taxon>asterids</taxon>
        <taxon>campanulids</taxon>
        <taxon>Asterales</taxon>
        <taxon>Asteraceae</taxon>
        <taxon>Asteroideae</taxon>
        <taxon>Heliantheae alliance</taxon>
        <taxon>Heliantheae</taxon>
        <taxon>Helianthus</taxon>
    </lineage>
</organism>
<sequence length="84" mass="9938">MENWIKWRRRCWVRLVMVRFEPGIILQDFPCSESAIRPDLLSCDSCGEHLCLVAQIYAPISSKMLTVEERVIYIFACVDQFVRR</sequence>
<protein>
    <submittedName>
        <fullName evidence="1">Uncharacterized protein</fullName>
    </submittedName>
</protein>
<dbReference type="PANTHER" id="PTHR47762:SF2">
    <property type="entry name" value="OS04G0640800 PROTEIN"/>
    <property type="match status" value="1"/>
</dbReference>
<evidence type="ECO:0000313" key="2">
    <source>
        <dbReference type="Proteomes" id="UP000215914"/>
    </source>
</evidence>
<dbReference type="STRING" id="4232.A0A251U3W4"/>
<gene>
    <name evidence="1" type="ORF">HannXRQ_Chr08g0218711</name>
</gene>
<dbReference type="AlphaFoldDB" id="A0A251U3W4"/>
<dbReference type="PANTHER" id="PTHR47762">
    <property type="entry name" value="OSJNBB0079B02.4 PROTEIN"/>
    <property type="match status" value="1"/>
</dbReference>
<evidence type="ECO:0000313" key="1">
    <source>
        <dbReference type="EMBL" id="OTG18035.1"/>
    </source>
</evidence>
<name>A0A251U3W4_HELAN</name>
<dbReference type="InParanoid" id="A0A251U3W4"/>
<reference evidence="2" key="1">
    <citation type="journal article" date="2017" name="Nature">
        <title>The sunflower genome provides insights into oil metabolism, flowering and Asterid evolution.</title>
        <authorList>
            <person name="Badouin H."/>
            <person name="Gouzy J."/>
            <person name="Grassa C.J."/>
            <person name="Murat F."/>
            <person name="Staton S.E."/>
            <person name="Cottret L."/>
            <person name="Lelandais-Briere C."/>
            <person name="Owens G.L."/>
            <person name="Carrere S."/>
            <person name="Mayjonade B."/>
            <person name="Legrand L."/>
            <person name="Gill N."/>
            <person name="Kane N.C."/>
            <person name="Bowers J.E."/>
            <person name="Hubner S."/>
            <person name="Bellec A."/>
            <person name="Berard A."/>
            <person name="Berges H."/>
            <person name="Blanchet N."/>
            <person name="Boniface M.C."/>
            <person name="Brunel D."/>
            <person name="Catrice O."/>
            <person name="Chaidir N."/>
            <person name="Claudel C."/>
            <person name="Donnadieu C."/>
            <person name="Faraut T."/>
            <person name="Fievet G."/>
            <person name="Helmstetter N."/>
            <person name="King M."/>
            <person name="Knapp S.J."/>
            <person name="Lai Z."/>
            <person name="Le Paslier M.C."/>
            <person name="Lippi Y."/>
            <person name="Lorenzon L."/>
            <person name="Mandel J.R."/>
            <person name="Marage G."/>
            <person name="Marchand G."/>
            <person name="Marquand E."/>
            <person name="Bret-Mestries E."/>
            <person name="Morien E."/>
            <person name="Nambeesan S."/>
            <person name="Nguyen T."/>
            <person name="Pegot-Espagnet P."/>
            <person name="Pouilly N."/>
            <person name="Raftis F."/>
            <person name="Sallet E."/>
            <person name="Schiex T."/>
            <person name="Thomas J."/>
            <person name="Vandecasteele C."/>
            <person name="Vares D."/>
            <person name="Vear F."/>
            <person name="Vautrin S."/>
            <person name="Crespi M."/>
            <person name="Mangin B."/>
            <person name="Burke J.M."/>
            <person name="Salse J."/>
            <person name="Munos S."/>
            <person name="Vincourt P."/>
            <person name="Rieseberg L.H."/>
            <person name="Langlade N.B."/>
        </authorList>
    </citation>
    <scope>NUCLEOTIDE SEQUENCE [LARGE SCALE GENOMIC DNA]</scope>
    <source>
        <strain evidence="2">cv. SF193</strain>
    </source>
</reference>
<keyword evidence="2" id="KW-1185">Reference proteome</keyword>
<dbReference type="EMBL" id="CM007897">
    <property type="protein sequence ID" value="OTG18035.1"/>
    <property type="molecule type" value="Genomic_DNA"/>
</dbReference>
<dbReference type="Proteomes" id="UP000215914">
    <property type="component" value="Chromosome 8"/>
</dbReference>
<proteinExistence type="predicted"/>
<accession>A0A251U3W4</accession>